<gene>
    <name evidence="2" type="ORF">FOMG_12889</name>
</gene>
<dbReference type="VEuPathDB" id="FungiDB:FOMG_12889"/>
<evidence type="ECO:0000256" key="1">
    <source>
        <dbReference type="SAM" id="Coils"/>
    </source>
</evidence>
<dbReference type="EMBL" id="JH659339">
    <property type="protein sequence ID" value="EXK31130.1"/>
    <property type="molecule type" value="Genomic_DNA"/>
</dbReference>
<proteinExistence type="predicted"/>
<name>W9ZIE0_FUSOX</name>
<feature type="coiled-coil region" evidence="1">
    <location>
        <begin position="17"/>
        <end position="51"/>
    </location>
</feature>
<keyword evidence="1" id="KW-0175">Coiled coil</keyword>
<protein>
    <submittedName>
        <fullName evidence="2">Uncharacterized protein</fullName>
    </submittedName>
</protein>
<feature type="coiled-coil region" evidence="1">
    <location>
        <begin position="80"/>
        <end position="107"/>
    </location>
</feature>
<dbReference type="HOGENOM" id="CLU_023361_0_0_1"/>
<reference evidence="2" key="2">
    <citation type="submission" date="2012-05" db="EMBL/GenBank/DDBJ databases">
        <title>Annotation of the Genome Sequence of Fusarium oxysporum f. sp. melonis 26406.</title>
        <authorList>
            <consortium name="The Broad Institute Genomics Platform"/>
            <person name="Ma L.-J."/>
            <person name="Corby-Kistler H."/>
            <person name="Broz K."/>
            <person name="Gale L.R."/>
            <person name="Jonkers W."/>
            <person name="O'Donnell K."/>
            <person name="Ploetz R."/>
            <person name="Steinberg C."/>
            <person name="Schwartz D.C."/>
            <person name="VanEtten H."/>
            <person name="Zhou S."/>
            <person name="Young S.K."/>
            <person name="Zeng Q."/>
            <person name="Gargeya S."/>
            <person name="Fitzgerald M."/>
            <person name="Abouelleil A."/>
            <person name="Alvarado L."/>
            <person name="Chapman S.B."/>
            <person name="Gainer-Dewar J."/>
            <person name="Goldberg J."/>
            <person name="Griggs A."/>
            <person name="Gujja S."/>
            <person name="Hansen M."/>
            <person name="Howarth C."/>
            <person name="Imamovic A."/>
            <person name="Ireland A."/>
            <person name="Larimer J."/>
            <person name="McCowan C."/>
            <person name="Murphy C."/>
            <person name="Pearson M."/>
            <person name="Poon T.W."/>
            <person name="Priest M."/>
            <person name="Roberts A."/>
            <person name="Saif S."/>
            <person name="Shea T."/>
            <person name="Sykes S."/>
            <person name="Wortman J."/>
            <person name="Nusbaum C."/>
            <person name="Birren B."/>
        </authorList>
    </citation>
    <scope>NUCLEOTIDE SEQUENCE</scope>
    <source>
        <strain evidence="2">26406</strain>
    </source>
</reference>
<reference evidence="2" key="1">
    <citation type="submission" date="2012-04" db="EMBL/GenBank/DDBJ databases">
        <title>The Genome Sequence of Fusarium oxysporum melonis.</title>
        <authorList>
            <consortium name="The Broad Institute Genome Sequencing Platform"/>
            <person name="Ma L.-J."/>
            <person name="Gale L.R."/>
            <person name="Schwartz D.C."/>
            <person name="Zhou S."/>
            <person name="Corby-Kistler H."/>
            <person name="Young S.K."/>
            <person name="Zeng Q."/>
            <person name="Gargeya S."/>
            <person name="Fitzgerald M."/>
            <person name="Haas B."/>
            <person name="Abouelleil A."/>
            <person name="Alvarado L."/>
            <person name="Arachchi H.M."/>
            <person name="Berlin A."/>
            <person name="Brown A."/>
            <person name="Chapman S.B."/>
            <person name="Chen Z."/>
            <person name="Dunbar C."/>
            <person name="Freedman E."/>
            <person name="Gearin G."/>
            <person name="Goldberg J."/>
            <person name="Griggs A."/>
            <person name="Gujja S."/>
            <person name="Heiman D."/>
            <person name="Howarth C."/>
            <person name="Larson L."/>
            <person name="Lui A."/>
            <person name="MacDonald P.J.P."/>
            <person name="Montmayeur A."/>
            <person name="Murphy C."/>
            <person name="Neiman D."/>
            <person name="Pearson M."/>
            <person name="Priest M."/>
            <person name="Roberts A."/>
            <person name="Saif S."/>
            <person name="Shea T."/>
            <person name="Shenoy N."/>
            <person name="Sisk P."/>
            <person name="Stolte C."/>
            <person name="Sykes S."/>
            <person name="Wortman J."/>
            <person name="Nusbaum C."/>
            <person name="Birren B."/>
        </authorList>
    </citation>
    <scope>NUCLEOTIDE SEQUENCE</scope>
    <source>
        <strain evidence="2">26406</strain>
    </source>
</reference>
<dbReference type="AlphaFoldDB" id="W9ZIE0"/>
<organism evidence="2">
    <name type="scientific">Fusarium oxysporum f. sp. melonis 26406</name>
    <dbReference type="NCBI Taxonomy" id="1089452"/>
    <lineage>
        <taxon>Eukaryota</taxon>
        <taxon>Fungi</taxon>
        <taxon>Dikarya</taxon>
        <taxon>Ascomycota</taxon>
        <taxon>Pezizomycotina</taxon>
        <taxon>Sordariomycetes</taxon>
        <taxon>Hypocreomycetidae</taxon>
        <taxon>Hypocreales</taxon>
        <taxon>Nectriaceae</taxon>
        <taxon>Fusarium</taxon>
        <taxon>Fusarium oxysporum species complex</taxon>
    </lineage>
</organism>
<dbReference type="Proteomes" id="UP000030703">
    <property type="component" value="Unassembled WGS sequence"/>
</dbReference>
<accession>W9ZIE0</accession>
<dbReference type="OrthoDB" id="5055179at2759"/>
<sequence>MAEAMFAQQIAGMVAELGDLRKSDAAQKNEIENLRAQNDFHANEAQMLRDLRILYEAKLEQKDSEILGLHVLLDKVKVDAGIYRDDLSELRKQLKDLQAKYESSQKQVCASEAKLTRRNFQVANLICALRRKVSANRISVVALRAAYKIIPSLEQKAQCKRILSMARKLPHKTGIESEIKECLRDAGLLISFDKNGAMVLRQSVEVVKVPVDGSKELDESIIIVEKDADNNGDYACDQHSQQNVKKDEDVQITRWSSLHPPFSLRGSRISPPELTDIIIDQLPADSLASIRLCWPHLDGVIPSRLFRAIRVTFAQRDIERLQAVSSTYPYHVQELVFTTAQSCYTHRDRWGQVFTEDNYQEYAKNYRHKFLACVDSLPNLHTFTSELGPISRTATKEHIDGLVYAILPALCRSSSRITTLRCQDPLNYMHWFLSKVKATWGPPEEMIKLIPKICTRRQSSPQLSRLSSCAAPPFGRETDWIYPKIPWGWRTALRGLTTLGLQTDTAGGKWKCYEQLGDRLVYFLEGTVNLQELSVRWRRIDQIGSVGRPLIHSGWQLEHIFRGRGKNLKTLKLTFIQFTFSTNPFKTFIRRHSTTLRHIMRHNCRSDPEVIRIIKFAALCPDVHLHRFAVFPAHESHPRVELLDESYPGGEQVVVEKPRIVPESAVLSYINSRDPQHFDPFAAWNPFEYEYWGTVEQKAESTSIKWPQNNGMAVKCKQCDD</sequence>
<evidence type="ECO:0000313" key="2">
    <source>
        <dbReference type="EMBL" id="EXK31130.1"/>
    </source>
</evidence>